<reference evidence="1 2" key="1">
    <citation type="journal article" date="2019" name="Nat. Ecol. Evol.">
        <title>Megaphylogeny resolves global patterns of mushroom evolution.</title>
        <authorList>
            <person name="Varga T."/>
            <person name="Krizsan K."/>
            <person name="Foldi C."/>
            <person name="Dima B."/>
            <person name="Sanchez-Garcia M."/>
            <person name="Sanchez-Ramirez S."/>
            <person name="Szollosi G.J."/>
            <person name="Szarkandi J.G."/>
            <person name="Papp V."/>
            <person name="Albert L."/>
            <person name="Andreopoulos W."/>
            <person name="Angelini C."/>
            <person name="Antonin V."/>
            <person name="Barry K.W."/>
            <person name="Bougher N.L."/>
            <person name="Buchanan P."/>
            <person name="Buyck B."/>
            <person name="Bense V."/>
            <person name="Catcheside P."/>
            <person name="Chovatia M."/>
            <person name="Cooper J."/>
            <person name="Damon W."/>
            <person name="Desjardin D."/>
            <person name="Finy P."/>
            <person name="Geml J."/>
            <person name="Haridas S."/>
            <person name="Hughes K."/>
            <person name="Justo A."/>
            <person name="Karasinski D."/>
            <person name="Kautmanova I."/>
            <person name="Kiss B."/>
            <person name="Kocsube S."/>
            <person name="Kotiranta H."/>
            <person name="LaButti K.M."/>
            <person name="Lechner B.E."/>
            <person name="Liimatainen K."/>
            <person name="Lipzen A."/>
            <person name="Lukacs Z."/>
            <person name="Mihaltcheva S."/>
            <person name="Morgado L.N."/>
            <person name="Niskanen T."/>
            <person name="Noordeloos M.E."/>
            <person name="Ohm R.A."/>
            <person name="Ortiz-Santana B."/>
            <person name="Ovrebo C."/>
            <person name="Racz N."/>
            <person name="Riley R."/>
            <person name="Savchenko A."/>
            <person name="Shiryaev A."/>
            <person name="Soop K."/>
            <person name="Spirin V."/>
            <person name="Szebenyi C."/>
            <person name="Tomsovsky M."/>
            <person name="Tulloss R.E."/>
            <person name="Uehling J."/>
            <person name="Grigoriev I.V."/>
            <person name="Vagvolgyi C."/>
            <person name="Papp T."/>
            <person name="Martin F.M."/>
            <person name="Miettinen O."/>
            <person name="Hibbett D.S."/>
            <person name="Nagy L.G."/>
        </authorList>
    </citation>
    <scope>NUCLEOTIDE SEQUENCE [LARGE SCALE GENOMIC DNA]</scope>
    <source>
        <strain evidence="1 2">NL-1719</strain>
    </source>
</reference>
<sequence length="448" mass="46650">MPLPPSPSASCIRSFRIYHPYMYITTSDEYLEVVEIKVAASATSAAAGLPGSGCGKWKKTRRNSRKCGGLTSVDSSLGVDYDHNVGAPASGRETSVSELAGIPALPSGNGNGDITETKRASHKSKSPSSTLAQPSPIYYRSGSYTMEPIVGNGHHPTSDSRDNRSSIRQSIPLPTDFLNHLSPGSAASTSTTLLGTSPPLTNAPRSPSSRSPPPPLGTWTGGSPGAHSVFSTVSDSFGSELGHGNGGSSGRSSANASQQQIQLVAVAPSGYMPTPSSNSTTEREREGSRPRTSTTSTSNSISKSRNNRRRASVEGTGTSTGRGERDRKVPPKVPPPPIKMTNCGTSSNSHSKPNIPYPPPASRPPTSSATMKKSSSSNSYSFPTPMPVLLPPTVATSASAIVATATAVAVSTTRTPTPSTQGHVRGQSSSQQKKKTPGNQYPYTMLLI</sequence>
<evidence type="ECO:0000313" key="1">
    <source>
        <dbReference type="EMBL" id="TFK61218.1"/>
    </source>
</evidence>
<gene>
    <name evidence="1" type="ORF">BDN72DRAFT_904290</name>
</gene>
<proteinExistence type="predicted"/>
<keyword evidence="2" id="KW-1185">Reference proteome</keyword>
<name>A0ACD3A5W1_9AGAR</name>
<accession>A0ACD3A5W1</accession>
<dbReference type="Proteomes" id="UP000308600">
    <property type="component" value="Unassembled WGS sequence"/>
</dbReference>
<organism evidence="1 2">
    <name type="scientific">Pluteus cervinus</name>
    <dbReference type="NCBI Taxonomy" id="181527"/>
    <lineage>
        <taxon>Eukaryota</taxon>
        <taxon>Fungi</taxon>
        <taxon>Dikarya</taxon>
        <taxon>Basidiomycota</taxon>
        <taxon>Agaricomycotina</taxon>
        <taxon>Agaricomycetes</taxon>
        <taxon>Agaricomycetidae</taxon>
        <taxon>Agaricales</taxon>
        <taxon>Pluteineae</taxon>
        <taxon>Pluteaceae</taxon>
        <taxon>Pluteus</taxon>
    </lineage>
</organism>
<dbReference type="EMBL" id="ML208682">
    <property type="protein sequence ID" value="TFK61218.1"/>
    <property type="molecule type" value="Genomic_DNA"/>
</dbReference>
<evidence type="ECO:0000313" key="2">
    <source>
        <dbReference type="Proteomes" id="UP000308600"/>
    </source>
</evidence>
<protein>
    <submittedName>
        <fullName evidence="1">Uncharacterized protein</fullName>
    </submittedName>
</protein>